<protein>
    <submittedName>
        <fullName evidence="1">Uncharacterized protein</fullName>
    </submittedName>
</protein>
<keyword evidence="2" id="KW-1185">Reference proteome</keyword>
<evidence type="ECO:0000313" key="1">
    <source>
        <dbReference type="EMBL" id="SDM89588.1"/>
    </source>
</evidence>
<dbReference type="STRING" id="582672.SAMN05216360_104178"/>
<accession>A0A1G9WYS4</accession>
<sequence length="76" mass="8358">MHDGERSMIRRLLDEAVGREVHADALVDLAMRRPGDVHVPTLRVLARSQRIRAMELRGNAAALLRGAFAGGQSERG</sequence>
<name>A0A1G9WYS4_9HYPH</name>
<dbReference type="AlphaFoldDB" id="A0A1G9WYS4"/>
<organism evidence="1 2">
    <name type="scientific">Methylobacterium phyllostachyos</name>
    <dbReference type="NCBI Taxonomy" id="582672"/>
    <lineage>
        <taxon>Bacteria</taxon>
        <taxon>Pseudomonadati</taxon>
        <taxon>Pseudomonadota</taxon>
        <taxon>Alphaproteobacteria</taxon>
        <taxon>Hyphomicrobiales</taxon>
        <taxon>Methylobacteriaceae</taxon>
        <taxon>Methylobacterium</taxon>
    </lineage>
</organism>
<dbReference type="EMBL" id="FNHS01000004">
    <property type="protein sequence ID" value="SDM89588.1"/>
    <property type="molecule type" value="Genomic_DNA"/>
</dbReference>
<dbReference type="Proteomes" id="UP000198704">
    <property type="component" value="Unassembled WGS sequence"/>
</dbReference>
<proteinExistence type="predicted"/>
<gene>
    <name evidence="1" type="ORF">SAMN05216360_104178</name>
</gene>
<evidence type="ECO:0000313" key="2">
    <source>
        <dbReference type="Proteomes" id="UP000198704"/>
    </source>
</evidence>
<reference evidence="2" key="1">
    <citation type="submission" date="2016-10" db="EMBL/GenBank/DDBJ databases">
        <authorList>
            <person name="Varghese N."/>
            <person name="Submissions S."/>
        </authorList>
    </citation>
    <scope>NUCLEOTIDE SEQUENCE [LARGE SCALE GENOMIC DNA]</scope>
    <source>
        <strain evidence="2">BL47</strain>
    </source>
</reference>